<keyword evidence="2 4" id="KW-0378">Hydrolase</keyword>
<keyword evidence="5" id="KW-1185">Reference proteome</keyword>
<evidence type="ECO:0000256" key="1">
    <source>
        <dbReference type="ARBA" id="ARBA00006336"/>
    </source>
</evidence>
<gene>
    <name evidence="4" type="ORF">BDV30DRAFT_227081</name>
</gene>
<accession>A0A5N6J1V8</accession>
<organism evidence="4 5">
    <name type="scientific">Aspergillus minisclerotigenes</name>
    <dbReference type="NCBI Taxonomy" id="656917"/>
    <lineage>
        <taxon>Eukaryota</taxon>
        <taxon>Fungi</taxon>
        <taxon>Dikarya</taxon>
        <taxon>Ascomycota</taxon>
        <taxon>Pezizomycotina</taxon>
        <taxon>Eurotiomycetes</taxon>
        <taxon>Eurotiomycetidae</taxon>
        <taxon>Eurotiales</taxon>
        <taxon>Aspergillaceae</taxon>
        <taxon>Aspergillus</taxon>
        <taxon>Aspergillus subgen. Circumdati</taxon>
    </lineage>
</organism>
<dbReference type="InterPro" id="IPR036380">
    <property type="entry name" value="Isochorismatase-like_sf"/>
</dbReference>
<name>A0A5N6J1V8_9EURO</name>
<dbReference type="CDD" id="cd00431">
    <property type="entry name" value="cysteine_hydrolases"/>
    <property type="match status" value="1"/>
</dbReference>
<evidence type="ECO:0000256" key="2">
    <source>
        <dbReference type="ARBA" id="ARBA00022801"/>
    </source>
</evidence>
<dbReference type="SUPFAM" id="SSF52499">
    <property type="entry name" value="Isochorismatase-like hydrolases"/>
    <property type="match status" value="1"/>
</dbReference>
<sequence>MGLVETSDSPPWPCVGNQSASLIGNYYNHWIYADGVFDLTRSDLMNVTKPIAITNMLGSRKTAVIEPSRSALVIIDMQNYFLHPVLAPDATAGRAIVNTTIEMVKTFREADMKTLWVNWGIDDFDLLTMPPSLLADFSNGTNYISPDKKKESFGSDMGVRDGIELGRLLWRGAWNSQSYGPLEPLRIAGEKAGTDLLFHKNRQSGLWGAQTPLGLWLEENKITTLFLGGVNIDQCVWGTLLDGFYKGYDVILVPDISATDSPYYASQMVYYNTDARGFMANSSQILEGIKMQ</sequence>
<dbReference type="Proteomes" id="UP000326289">
    <property type="component" value="Unassembled WGS sequence"/>
</dbReference>
<dbReference type="GO" id="GO:0016787">
    <property type="term" value="F:hydrolase activity"/>
    <property type="evidence" value="ECO:0007669"/>
    <property type="project" value="UniProtKB-KW"/>
</dbReference>
<proteinExistence type="inferred from homology"/>
<dbReference type="PANTHER" id="PTHR43540">
    <property type="entry name" value="PEROXYUREIDOACRYLATE/UREIDOACRYLATE AMIDOHYDROLASE-RELATED"/>
    <property type="match status" value="1"/>
</dbReference>
<dbReference type="InterPro" id="IPR000868">
    <property type="entry name" value="Isochorismatase-like_dom"/>
</dbReference>
<reference evidence="4 5" key="1">
    <citation type="submission" date="2019-04" db="EMBL/GenBank/DDBJ databases">
        <title>Fungal friends and foes A comparative genomics study of 23 Aspergillus species from section Flavi.</title>
        <authorList>
            <consortium name="DOE Joint Genome Institute"/>
            <person name="Kjaerbolling I."/>
            <person name="Vesth T.C."/>
            <person name="Frisvad J.C."/>
            <person name="Nybo J.L."/>
            <person name="Theobald S."/>
            <person name="Kildgaard S."/>
            <person name="Petersen T.I."/>
            <person name="Kuo A."/>
            <person name="Sato A."/>
            <person name="Lyhne E.K."/>
            <person name="Kogle M.E."/>
            <person name="Wiebenga A."/>
            <person name="Kun R.S."/>
            <person name="Lubbers R.J."/>
            <person name="Makela M.R."/>
            <person name="Barry K."/>
            <person name="Chovatia M."/>
            <person name="Clum A."/>
            <person name="Daum C."/>
            <person name="Haridas S."/>
            <person name="He G."/>
            <person name="LaButti K."/>
            <person name="Lipzen A."/>
            <person name="Mondo S."/>
            <person name="Pangilinan J."/>
            <person name="Riley R."/>
            <person name="Salamov A."/>
            <person name="Simmons B.A."/>
            <person name="Magnuson J.K."/>
            <person name="Henrissat B."/>
            <person name="Mortensen U.H."/>
            <person name="Larsen T.O."/>
            <person name="De vries R.P."/>
            <person name="Grigoriev I.V."/>
            <person name="Machida M."/>
            <person name="Baker S.E."/>
            <person name="Andersen M.R."/>
        </authorList>
    </citation>
    <scope>NUCLEOTIDE SEQUENCE [LARGE SCALE GENOMIC DNA]</scope>
    <source>
        <strain evidence="4 5">CBS 117635</strain>
    </source>
</reference>
<dbReference type="EMBL" id="ML732801">
    <property type="protein sequence ID" value="KAB8272881.1"/>
    <property type="molecule type" value="Genomic_DNA"/>
</dbReference>
<dbReference type="Pfam" id="PF00857">
    <property type="entry name" value="Isochorismatase"/>
    <property type="match status" value="1"/>
</dbReference>
<evidence type="ECO:0000259" key="3">
    <source>
        <dbReference type="Pfam" id="PF00857"/>
    </source>
</evidence>
<dbReference type="InterPro" id="IPR050272">
    <property type="entry name" value="Isochorismatase-like_hydrls"/>
</dbReference>
<dbReference type="AlphaFoldDB" id="A0A5N6J1V8"/>
<feature type="domain" description="Isochorismatase-like" evidence="3">
    <location>
        <begin position="70"/>
        <end position="263"/>
    </location>
</feature>
<evidence type="ECO:0000313" key="4">
    <source>
        <dbReference type="EMBL" id="KAB8272881.1"/>
    </source>
</evidence>
<evidence type="ECO:0000313" key="5">
    <source>
        <dbReference type="Proteomes" id="UP000326289"/>
    </source>
</evidence>
<dbReference type="Gene3D" id="3.40.50.850">
    <property type="entry name" value="Isochorismatase-like"/>
    <property type="match status" value="1"/>
</dbReference>
<protein>
    <submittedName>
        <fullName evidence="4">Isochorismatase hydrolase</fullName>
    </submittedName>
</protein>
<dbReference type="PANTHER" id="PTHR43540:SF9">
    <property type="entry name" value="FAMILY HYDROLASE, PUTATIVE (AFU_ORTHOLOGUE AFUA_2G08700)-RELATED"/>
    <property type="match status" value="1"/>
</dbReference>
<comment type="similarity">
    <text evidence="1">Belongs to the isochorismatase family.</text>
</comment>